<evidence type="ECO:0000313" key="2">
    <source>
        <dbReference type="EMBL" id="GBP05780.1"/>
    </source>
</evidence>
<feature type="region of interest" description="Disordered" evidence="1">
    <location>
        <begin position="134"/>
        <end position="163"/>
    </location>
</feature>
<sequence length="163" mass="17223">MKGCRTVTANWTSVSSKWTDDLAGVPCLSVPTPGRYSPLQSSVAFIVEPTLCLNVHAWQVRLAITVSERDADGVDVYGEAFRGAKGAGFVTSVACDTQLTIPLGHKLSRTAQRTARVHPACASTNRTDVSFIDGVNADSLTSPPGEPTATSLRERPASAPARP</sequence>
<protein>
    <submittedName>
        <fullName evidence="2">Uncharacterized protein</fullName>
    </submittedName>
</protein>
<dbReference type="Proteomes" id="UP000299102">
    <property type="component" value="Unassembled WGS sequence"/>
</dbReference>
<evidence type="ECO:0000313" key="3">
    <source>
        <dbReference type="Proteomes" id="UP000299102"/>
    </source>
</evidence>
<name>A0A4C1SWY4_EUMVA</name>
<dbReference type="AlphaFoldDB" id="A0A4C1SWY4"/>
<reference evidence="2 3" key="1">
    <citation type="journal article" date="2019" name="Commun. Biol.">
        <title>The bagworm genome reveals a unique fibroin gene that provides high tensile strength.</title>
        <authorList>
            <person name="Kono N."/>
            <person name="Nakamura H."/>
            <person name="Ohtoshi R."/>
            <person name="Tomita M."/>
            <person name="Numata K."/>
            <person name="Arakawa K."/>
        </authorList>
    </citation>
    <scope>NUCLEOTIDE SEQUENCE [LARGE SCALE GENOMIC DNA]</scope>
</reference>
<proteinExistence type="predicted"/>
<gene>
    <name evidence="2" type="ORF">EVAR_5095_1</name>
</gene>
<evidence type="ECO:0000256" key="1">
    <source>
        <dbReference type="SAM" id="MobiDB-lite"/>
    </source>
</evidence>
<comment type="caution">
    <text evidence="2">The sequence shown here is derived from an EMBL/GenBank/DDBJ whole genome shotgun (WGS) entry which is preliminary data.</text>
</comment>
<dbReference type="EMBL" id="BGZK01000019">
    <property type="protein sequence ID" value="GBP05780.1"/>
    <property type="molecule type" value="Genomic_DNA"/>
</dbReference>
<keyword evidence="3" id="KW-1185">Reference proteome</keyword>
<accession>A0A4C1SWY4</accession>
<organism evidence="2 3">
    <name type="scientific">Eumeta variegata</name>
    <name type="common">Bagworm moth</name>
    <name type="synonym">Eumeta japonica</name>
    <dbReference type="NCBI Taxonomy" id="151549"/>
    <lineage>
        <taxon>Eukaryota</taxon>
        <taxon>Metazoa</taxon>
        <taxon>Ecdysozoa</taxon>
        <taxon>Arthropoda</taxon>
        <taxon>Hexapoda</taxon>
        <taxon>Insecta</taxon>
        <taxon>Pterygota</taxon>
        <taxon>Neoptera</taxon>
        <taxon>Endopterygota</taxon>
        <taxon>Lepidoptera</taxon>
        <taxon>Glossata</taxon>
        <taxon>Ditrysia</taxon>
        <taxon>Tineoidea</taxon>
        <taxon>Psychidae</taxon>
        <taxon>Oiketicinae</taxon>
        <taxon>Eumeta</taxon>
    </lineage>
</organism>